<evidence type="ECO:0000259" key="1">
    <source>
        <dbReference type="PROSITE" id="PS51819"/>
    </source>
</evidence>
<dbReference type="PROSITE" id="PS51819">
    <property type="entry name" value="VOC"/>
    <property type="match status" value="1"/>
</dbReference>
<dbReference type="AlphaFoldDB" id="A0AAU2VHB0"/>
<evidence type="ECO:0000313" key="2">
    <source>
        <dbReference type="EMBL" id="WTW66888.1"/>
    </source>
</evidence>
<proteinExistence type="predicted"/>
<dbReference type="PANTHER" id="PTHR35908">
    <property type="entry name" value="HYPOTHETICAL FUSION PROTEIN"/>
    <property type="match status" value="1"/>
</dbReference>
<dbReference type="Gene3D" id="3.10.180.10">
    <property type="entry name" value="2,3-Dihydroxybiphenyl 1,2-Dioxygenase, domain 1"/>
    <property type="match status" value="1"/>
</dbReference>
<dbReference type="SUPFAM" id="SSF54593">
    <property type="entry name" value="Glyoxalase/Bleomycin resistance protein/Dihydroxybiphenyl dioxygenase"/>
    <property type="match status" value="1"/>
</dbReference>
<accession>A0AAU2VHB0</accession>
<name>A0AAU2VHB0_9ACTN</name>
<dbReference type="Pfam" id="PF18029">
    <property type="entry name" value="Glyoxalase_6"/>
    <property type="match status" value="1"/>
</dbReference>
<dbReference type="PANTHER" id="PTHR35908:SF1">
    <property type="entry name" value="CONSERVED PROTEIN"/>
    <property type="match status" value="1"/>
</dbReference>
<gene>
    <name evidence="2" type="ORF">OG398_00680</name>
</gene>
<reference evidence="2" key="1">
    <citation type="submission" date="2022-10" db="EMBL/GenBank/DDBJ databases">
        <title>The complete genomes of actinobacterial strains from the NBC collection.</title>
        <authorList>
            <person name="Joergensen T.S."/>
            <person name="Alvarez Arevalo M."/>
            <person name="Sterndorff E.B."/>
            <person name="Faurdal D."/>
            <person name="Vuksanovic O."/>
            <person name="Mourched A.-S."/>
            <person name="Charusanti P."/>
            <person name="Shaw S."/>
            <person name="Blin K."/>
            <person name="Weber T."/>
        </authorList>
    </citation>
    <scope>NUCLEOTIDE SEQUENCE</scope>
    <source>
        <strain evidence="2">NBC_00008</strain>
    </source>
</reference>
<feature type="domain" description="VOC" evidence="1">
    <location>
        <begin position="4"/>
        <end position="115"/>
    </location>
</feature>
<dbReference type="InterPro" id="IPR037523">
    <property type="entry name" value="VOC_core"/>
</dbReference>
<dbReference type="CDD" id="cd06587">
    <property type="entry name" value="VOC"/>
    <property type="match status" value="1"/>
</dbReference>
<dbReference type="InterPro" id="IPR041581">
    <property type="entry name" value="Glyoxalase_6"/>
</dbReference>
<protein>
    <submittedName>
        <fullName evidence="2">VOC family protein</fullName>
    </submittedName>
</protein>
<sequence length="119" mass="13297">MGLEWEQLVIDAADPVALGRWWREALGWTVVNDSPEEYEIRPELNRLPGLLFGPAAEGKAGKNRLHLDFRPDDRDAEVERLLALGARYTEVGQRGDEPWVVLADPEGNEFCVLGQRSGG</sequence>
<organism evidence="2">
    <name type="scientific">Streptomyces sp. NBC_00008</name>
    <dbReference type="NCBI Taxonomy" id="2903610"/>
    <lineage>
        <taxon>Bacteria</taxon>
        <taxon>Bacillati</taxon>
        <taxon>Actinomycetota</taxon>
        <taxon>Actinomycetes</taxon>
        <taxon>Kitasatosporales</taxon>
        <taxon>Streptomycetaceae</taxon>
        <taxon>Streptomyces</taxon>
    </lineage>
</organism>
<dbReference type="InterPro" id="IPR029068">
    <property type="entry name" value="Glyas_Bleomycin-R_OHBP_Dase"/>
</dbReference>
<dbReference type="EMBL" id="CP108313">
    <property type="protein sequence ID" value="WTW66888.1"/>
    <property type="molecule type" value="Genomic_DNA"/>
</dbReference>